<feature type="compositionally biased region" description="Low complexity" evidence="1">
    <location>
        <begin position="23"/>
        <end position="40"/>
    </location>
</feature>
<protein>
    <submittedName>
        <fullName evidence="2">Putative mediator of rna polymerase ii transcription subunit 26</fullName>
    </submittedName>
</protein>
<dbReference type="AlphaFoldDB" id="A0A1E1XPA4"/>
<feature type="non-terminal residue" evidence="2">
    <location>
        <position position="1"/>
    </location>
</feature>
<reference evidence="2" key="1">
    <citation type="submission" date="2016-09" db="EMBL/GenBank/DDBJ databases">
        <authorList>
            <person name="Capua I."/>
            <person name="De Benedictis P."/>
            <person name="Joannis T."/>
            <person name="Lombin L.H."/>
            <person name="Cattoli G."/>
        </authorList>
    </citation>
    <scope>NUCLEOTIDE SEQUENCE</scope>
</reference>
<organism evidence="2">
    <name type="scientific">Amblyomma sculptum</name>
    <name type="common">Tick</name>
    <dbReference type="NCBI Taxonomy" id="1581419"/>
    <lineage>
        <taxon>Eukaryota</taxon>
        <taxon>Metazoa</taxon>
        <taxon>Ecdysozoa</taxon>
        <taxon>Arthropoda</taxon>
        <taxon>Chelicerata</taxon>
        <taxon>Arachnida</taxon>
        <taxon>Acari</taxon>
        <taxon>Parasitiformes</taxon>
        <taxon>Ixodida</taxon>
        <taxon>Ixodoidea</taxon>
        <taxon>Ixodidae</taxon>
        <taxon>Amblyomminae</taxon>
        <taxon>Amblyomma</taxon>
    </lineage>
</organism>
<dbReference type="EMBL" id="GFAA01002555">
    <property type="protein sequence ID" value="JAU00880.1"/>
    <property type="molecule type" value="mRNA"/>
</dbReference>
<feature type="region of interest" description="Disordered" evidence="1">
    <location>
        <begin position="1"/>
        <end position="48"/>
    </location>
</feature>
<reference evidence="2" key="2">
    <citation type="journal article" date="2017" name="Front. Cell. Infect. Microbiol.">
        <title>Analysis of the Salivary Gland Transcriptome of Unfed and Partially Fed Amblyomma sculptum Ticks and Descriptive Proteome of the Saliva.</title>
        <authorList>
            <person name="Esteves E."/>
            <person name="Maruyama S.R."/>
            <person name="Kawahara R."/>
            <person name="Fujita A."/>
            <person name="Martins L.A."/>
            <person name="Righi A.A."/>
            <person name="Costa F.B."/>
            <person name="Palmisano G."/>
            <person name="Labruna M.B."/>
            <person name="Sa-Nunes A."/>
            <person name="Ribeiro J.M.C."/>
            <person name="Fogaca A.C."/>
        </authorList>
    </citation>
    <scope>NUCLEOTIDE SEQUENCE</scope>
</reference>
<name>A0A1E1XPA4_AMBSC</name>
<accession>A0A1E1XPA4</accession>
<feature type="compositionally biased region" description="Polar residues" evidence="1">
    <location>
        <begin position="1"/>
        <end position="21"/>
    </location>
</feature>
<proteinExistence type="evidence at transcript level"/>
<sequence>LCSESSPQQAASATKCQTDTQHAPVTQASAPAAASRVGPSPACPQSKTSLGHGCVQSCACPDTAVCFAATGNARGVCKLPEPDDLTRGSYLP</sequence>
<evidence type="ECO:0000313" key="2">
    <source>
        <dbReference type="EMBL" id="JAU00880.1"/>
    </source>
</evidence>
<evidence type="ECO:0000256" key="1">
    <source>
        <dbReference type="SAM" id="MobiDB-lite"/>
    </source>
</evidence>